<dbReference type="EMBL" id="JAPMIV010000010">
    <property type="protein sequence ID" value="MDV6374486.1"/>
    <property type="molecule type" value="Genomic_DNA"/>
</dbReference>
<dbReference type="Proteomes" id="UP001276150">
    <property type="component" value="Unassembled WGS sequence"/>
</dbReference>
<accession>A0ABU4DPX7</accession>
<evidence type="ECO:0008006" key="3">
    <source>
        <dbReference type="Google" id="ProtNLM"/>
    </source>
</evidence>
<dbReference type="RefSeq" id="WP_317639802.1">
    <property type="nucleotide sequence ID" value="NZ_JAPMIV010000010.1"/>
</dbReference>
<sequence length="78" mass="8480">MPYRYLSVFVTFQGAVQVDDGAHHANYSTLAAYAAVLNASASAQRMIGIFNRLGADGWQLVAIDRSPDGELYVFSHVS</sequence>
<keyword evidence="2" id="KW-1185">Reference proteome</keyword>
<evidence type="ECO:0000313" key="1">
    <source>
        <dbReference type="EMBL" id="MDV6374486.1"/>
    </source>
</evidence>
<gene>
    <name evidence="1" type="ORF">ORD21_07775</name>
</gene>
<comment type="caution">
    <text evidence="1">The sequence shown here is derived from an EMBL/GenBank/DDBJ whole genome shotgun (WGS) entry which is preliminary data.</text>
</comment>
<name>A0ABU4DPX7_9DEIO</name>
<organism evidence="1 2">
    <name type="scientific">Deinococcus arenicola</name>
    <dbReference type="NCBI Taxonomy" id="2994950"/>
    <lineage>
        <taxon>Bacteria</taxon>
        <taxon>Thermotogati</taxon>
        <taxon>Deinococcota</taxon>
        <taxon>Deinococci</taxon>
        <taxon>Deinococcales</taxon>
        <taxon>Deinococcaceae</taxon>
        <taxon>Deinococcus</taxon>
    </lineage>
</organism>
<reference evidence="1 2" key="1">
    <citation type="submission" date="2022-11" db="EMBL/GenBank/DDBJ databases">
        <title>Deinococcus ZS9-10, Low Temperature and Draught-tolerating, UV-resistant Bacteria from Continental Antarctica.</title>
        <authorList>
            <person name="Cheng L."/>
        </authorList>
    </citation>
    <scope>NUCLEOTIDE SEQUENCE [LARGE SCALE GENOMIC DNA]</scope>
    <source>
        <strain evidence="1 2">ZS9-10</strain>
    </source>
</reference>
<proteinExistence type="predicted"/>
<evidence type="ECO:0000313" key="2">
    <source>
        <dbReference type="Proteomes" id="UP001276150"/>
    </source>
</evidence>
<protein>
    <recommendedName>
        <fullName evidence="3">DUF4177 domain-containing protein</fullName>
    </recommendedName>
</protein>